<sequence length="60" mass="6703">MSGRLRNHLNCHFELALCSKSLCILLRILHAVRAKLAAPIIPTGRGSMLYGLTIRQVFLD</sequence>
<keyword evidence="2" id="KW-1185">Reference proteome</keyword>
<proteinExistence type="predicted"/>
<gene>
    <name evidence="1" type="ordered locus">plu4465</name>
</gene>
<reference evidence="2" key="1">
    <citation type="journal article" date="2003" name="Nat. Biotechnol.">
        <title>The genome sequence of the entomopathogenic bacterium Photorhabdus luminescens.</title>
        <authorList>
            <person name="Duchaud E."/>
            <person name="Rusniok C."/>
            <person name="Frangeul L."/>
            <person name="Buchrieser C."/>
            <person name="Givaudan A."/>
            <person name="Taourit S."/>
            <person name="Bocs S."/>
            <person name="Boursaux-Eude C."/>
            <person name="Chandler M."/>
            <person name="Charles J.-F."/>
            <person name="Dassa E."/>
            <person name="Derose R."/>
            <person name="Derzelle S."/>
            <person name="Freyssinet G."/>
            <person name="Gaudriault S."/>
            <person name="Medigue C."/>
            <person name="Lanois A."/>
            <person name="Powell K."/>
            <person name="Siguier P."/>
            <person name="Vincent R."/>
            <person name="Wingate V."/>
            <person name="Zouine M."/>
            <person name="Glaser P."/>
            <person name="Boemare N."/>
            <person name="Danchin A."/>
            <person name="Kunst F."/>
        </authorList>
    </citation>
    <scope>NUCLEOTIDE SEQUENCE [LARGE SCALE GENOMIC DNA]</scope>
    <source>
        <strain evidence="2">DSM 15139 / CIP 105565 / TT01</strain>
    </source>
</reference>
<organism evidence="1 2">
    <name type="scientific">Photorhabdus laumondii subsp. laumondii (strain DSM 15139 / CIP 105565 / TT01)</name>
    <name type="common">Photorhabdus luminescens subsp. laumondii</name>
    <dbReference type="NCBI Taxonomy" id="243265"/>
    <lineage>
        <taxon>Bacteria</taxon>
        <taxon>Pseudomonadati</taxon>
        <taxon>Pseudomonadota</taxon>
        <taxon>Gammaproteobacteria</taxon>
        <taxon>Enterobacterales</taxon>
        <taxon>Morganellaceae</taxon>
        <taxon>Photorhabdus</taxon>
    </lineage>
</organism>
<evidence type="ECO:0000313" key="1">
    <source>
        <dbReference type="EMBL" id="CAE16837.1"/>
    </source>
</evidence>
<dbReference type="KEGG" id="plu:plu4465"/>
<dbReference type="EMBL" id="BX571874">
    <property type="protein sequence ID" value="CAE16837.1"/>
    <property type="molecule type" value="Genomic_DNA"/>
</dbReference>
<name>Q7MZ42_PHOLL</name>
<accession>Q7MZ42</accession>
<dbReference type="AlphaFoldDB" id="Q7MZ42"/>
<dbReference type="HOGENOM" id="CLU_2937651_0_0_6"/>
<protein>
    <submittedName>
        <fullName evidence="1">Photorhabdus luminescens subsp. laumondii TTO1 complete genome segment 16/17</fullName>
    </submittedName>
</protein>
<dbReference type="STRING" id="243265.plu4465"/>
<dbReference type="Proteomes" id="UP000002514">
    <property type="component" value="Chromosome"/>
</dbReference>
<evidence type="ECO:0000313" key="2">
    <source>
        <dbReference type="Proteomes" id="UP000002514"/>
    </source>
</evidence>